<dbReference type="Pfam" id="PF00098">
    <property type="entry name" value="zf-CCHC"/>
    <property type="match status" value="1"/>
</dbReference>
<dbReference type="AlphaFoldDB" id="R7URT6"/>
<evidence type="ECO:0000256" key="1">
    <source>
        <dbReference type="PROSITE-ProRule" id="PRU00047"/>
    </source>
</evidence>
<sequence length="310" mass="34660">MTSFSNSRGNLGRVGSMAREDYAELVRRLEARFGRREPPVTVRRKLQDLKHETDETIEEFAGKAQQLAIHGFPDAPMHIIETVAADAFLQGCWEKYAALTVMNQNPQTVIMAVELVDAAMHNQNVLPGDRAKSKLRQVLRFEEPEDTPSVRQATIEPEDCYGQLSFEVAALKDGMNEIRKQLADLLKSRSPSPARQCFKCGPKRHFQADCNETGHLSRNCPTAEKIIAPVVNNSAVFIKLKAGQIMGQVEEVTFNQDAGEVRSTRVEVGLDPVQAKALRDLLIEFSSTFAQSDTDLGCIVKHRYWQKCSS</sequence>
<gene>
    <name evidence="3" type="ORF">CAPTEDRAFT_200710</name>
</gene>
<name>R7URT6_CAPTE</name>
<keyword evidence="1" id="KW-0862">Zinc</keyword>
<accession>R7URT6</accession>
<dbReference type="EnsemblMetazoa" id="CapteT200710">
    <property type="protein sequence ID" value="CapteP200710"/>
    <property type="gene ID" value="CapteG200710"/>
</dbReference>
<feature type="domain" description="CCHC-type" evidence="2">
    <location>
        <begin position="197"/>
        <end position="212"/>
    </location>
</feature>
<dbReference type="PROSITE" id="PS50158">
    <property type="entry name" value="ZF_CCHC"/>
    <property type="match status" value="1"/>
</dbReference>
<dbReference type="OMA" id="CEQKEAG"/>
<protein>
    <recommendedName>
        <fullName evidence="2">CCHC-type domain-containing protein</fullName>
    </recommendedName>
</protein>
<reference evidence="3 5" key="2">
    <citation type="journal article" date="2013" name="Nature">
        <title>Insights into bilaterian evolution from three spiralian genomes.</title>
        <authorList>
            <person name="Simakov O."/>
            <person name="Marletaz F."/>
            <person name="Cho S.J."/>
            <person name="Edsinger-Gonzales E."/>
            <person name="Havlak P."/>
            <person name="Hellsten U."/>
            <person name="Kuo D.H."/>
            <person name="Larsson T."/>
            <person name="Lv J."/>
            <person name="Arendt D."/>
            <person name="Savage R."/>
            <person name="Osoegawa K."/>
            <person name="de Jong P."/>
            <person name="Grimwood J."/>
            <person name="Chapman J.A."/>
            <person name="Shapiro H."/>
            <person name="Aerts A."/>
            <person name="Otillar R.P."/>
            <person name="Terry A.Y."/>
            <person name="Boore J.L."/>
            <person name="Grigoriev I.V."/>
            <person name="Lindberg D.R."/>
            <person name="Seaver E.C."/>
            <person name="Weisblat D.A."/>
            <person name="Putnam N.H."/>
            <person name="Rokhsar D.S."/>
        </authorList>
    </citation>
    <scope>NUCLEOTIDE SEQUENCE</scope>
    <source>
        <strain evidence="3 5">I ESC-2004</strain>
    </source>
</reference>
<proteinExistence type="predicted"/>
<keyword evidence="1" id="KW-0863">Zinc-finger</keyword>
<evidence type="ECO:0000313" key="4">
    <source>
        <dbReference type="EnsemblMetazoa" id="CapteP200710"/>
    </source>
</evidence>
<keyword evidence="5" id="KW-1185">Reference proteome</keyword>
<evidence type="ECO:0000313" key="5">
    <source>
        <dbReference type="Proteomes" id="UP000014760"/>
    </source>
</evidence>
<evidence type="ECO:0000313" key="3">
    <source>
        <dbReference type="EMBL" id="ELU09234.1"/>
    </source>
</evidence>
<dbReference type="Proteomes" id="UP000014760">
    <property type="component" value="Unassembled WGS sequence"/>
</dbReference>
<dbReference type="InterPro" id="IPR036875">
    <property type="entry name" value="Znf_CCHC_sf"/>
</dbReference>
<dbReference type="SUPFAM" id="SSF57756">
    <property type="entry name" value="Retrovirus zinc finger-like domains"/>
    <property type="match status" value="1"/>
</dbReference>
<dbReference type="EMBL" id="KB298404">
    <property type="protein sequence ID" value="ELU09234.1"/>
    <property type="molecule type" value="Genomic_DNA"/>
</dbReference>
<evidence type="ECO:0000259" key="2">
    <source>
        <dbReference type="PROSITE" id="PS50158"/>
    </source>
</evidence>
<dbReference type="InterPro" id="IPR001878">
    <property type="entry name" value="Znf_CCHC"/>
</dbReference>
<dbReference type="HOGENOM" id="CLU_897858_0_0_1"/>
<reference evidence="5" key="1">
    <citation type="submission" date="2012-12" db="EMBL/GenBank/DDBJ databases">
        <authorList>
            <person name="Hellsten U."/>
            <person name="Grimwood J."/>
            <person name="Chapman J.A."/>
            <person name="Shapiro H."/>
            <person name="Aerts A."/>
            <person name="Otillar R.P."/>
            <person name="Terry A.Y."/>
            <person name="Boore J.L."/>
            <person name="Simakov O."/>
            <person name="Marletaz F."/>
            <person name="Cho S.-J."/>
            <person name="Edsinger-Gonzales E."/>
            <person name="Havlak P."/>
            <person name="Kuo D.-H."/>
            <person name="Larsson T."/>
            <person name="Lv J."/>
            <person name="Arendt D."/>
            <person name="Savage R."/>
            <person name="Osoegawa K."/>
            <person name="de Jong P."/>
            <person name="Lindberg D.R."/>
            <person name="Seaver E.C."/>
            <person name="Weisblat D.A."/>
            <person name="Putnam N.H."/>
            <person name="Grigoriev I.V."/>
            <person name="Rokhsar D.S."/>
        </authorList>
    </citation>
    <scope>NUCLEOTIDE SEQUENCE</scope>
    <source>
        <strain evidence="5">I ESC-2004</strain>
    </source>
</reference>
<keyword evidence="1" id="KW-0479">Metal-binding</keyword>
<dbReference type="EMBL" id="AMQN01006448">
    <property type="status" value="NOT_ANNOTATED_CDS"/>
    <property type="molecule type" value="Genomic_DNA"/>
</dbReference>
<dbReference type="GO" id="GO:0003676">
    <property type="term" value="F:nucleic acid binding"/>
    <property type="evidence" value="ECO:0007669"/>
    <property type="project" value="InterPro"/>
</dbReference>
<dbReference type="OrthoDB" id="6156410at2759"/>
<organism evidence="3">
    <name type="scientific">Capitella teleta</name>
    <name type="common">Polychaete worm</name>
    <dbReference type="NCBI Taxonomy" id="283909"/>
    <lineage>
        <taxon>Eukaryota</taxon>
        <taxon>Metazoa</taxon>
        <taxon>Spiralia</taxon>
        <taxon>Lophotrochozoa</taxon>
        <taxon>Annelida</taxon>
        <taxon>Polychaeta</taxon>
        <taxon>Sedentaria</taxon>
        <taxon>Scolecida</taxon>
        <taxon>Capitellidae</taxon>
        <taxon>Capitella</taxon>
    </lineage>
</organism>
<reference evidence="4" key="3">
    <citation type="submission" date="2015-06" db="UniProtKB">
        <authorList>
            <consortium name="EnsemblMetazoa"/>
        </authorList>
    </citation>
    <scope>IDENTIFICATION</scope>
</reference>
<dbReference type="GO" id="GO:0008270">
    <property type="term" value="F:zinc ion binding"/>
    <property type="evidence" value="ECO:0007669"/>
    <property type="project" value="UniProtKB-KW"/>
</dbReference>